<evidence type="ECO:0000256" key="2">
    <source>
        <dbReference type="SAM" id="MobiDB-lite"/>
    </source>
</evidence>
<keyword evidence="1" id="KW-0175">Coiled coil</keyword>
<evidence type="ECO:0000256" key="1">
    <source>
        <dbReference type="SAM" id="Coils"/>
    </source>
</evidence>
<gene>
    <name evidence="3" type="ORF">DU500_05955</name>
</gene>
<dbReference type="RefSeq" id="WP_114585170.1">
    <property type="nucleotide sequence ID" value="NZ_CP031150.1"/>
</dbReference>
<proteinExistence type="predicted"/>
<reference evidence="3 4" key="1">
    <citation type="submission" date="2018-07" db="EMBL/GenBank/DDBJ databases">
        <title>Genome sequences of Haloplanus sp. CBA1113.</title>
        <authorList>
            <person name="Kim Y.B."/>
            <person name="Roh S.W."/>
        </authorList>
    </citation>
    <scope>NUCLEOTIDE SEQUENCE [LARGE SCALE GENOMIC DNA]</scope>
    <source>
        <strain evidence="3 4">CBA1113</strain>
    </source>
</reference>
<keyword evidence="4" id="KW-1185">Reference proteome</keyword>
<organism evidence="3 4">
    <name type="scientific">Haloplanus rubicundus</name>
    <dbReference type="NCBI Taxonomy" id="1547898"/>
    <lineage>
        <taxon>Archaea</taxon>
        <taxon>Methanobacteriati</taxon>
        <taxon>Methanobacteriota</taxon>
        <taxon>Stenosarchaea group</taxon>
        <taxon>Halobacteria</taxon>
        <taxon>Halobacteriales</taxon>
        <taxon>Haloferacaceae</taxon>
        <taxon>Haloplanus</taxon>
    </lineage>
</organism>
<feature type="coiled-coil region" evidence="1">
    <location>
        <begin position="368"/>
        <end position="395"/>
    </location>
</feature>
<dbReference type="AlphaFoldDB" id="A0A345E1F2"/>
<accession>A0A345E1F2</accession>
<dbReference type="GeneID" id="37282910"/>
<evidence type="ECO:0008006" key="5">
    <source>
        <dbReference type="Google" id="ProtNLM"/>
    </source>
</evidence>
<evidence type="ECO:0000313" key="3">
    <source>
        <dbReference type="EMBL" id="AXG06024.1"/>
    </source>
</evidence>
<evidence type="ECO:0000313" key="4">
    <source>
        <dbReference type="Proteomes" id="UP000253273"/>
    </source>
</evidence>
<dbReference type="EMBL" id="CP031150">
    <property type="protein sequence ID" value="AXG06024.1"/>
    <property type="molecule type" value="Genomic_DNA"/>
</dbReference>
<sequence length="401" mass="44732">MDDPEQRLVFSGVDNRTDATLPAWYERTRPDAEPISFADAIRRLPRATETTVAYKNPYTDEWVSTERFSAIVEPGRLQQQADQQPPSTDGGTTVGGSPAGETVDPLFHVPTSSYAIINPVDVYAPLEEVLRETEYEGQPLGELVFGEMRQYRGGGEVHMDIMFDGLSVTLPERREPITMGLTSGYDFFGNHAVYVEGFARDTACANSIRSLTDRETIKHVGDVEAFDTWWDRLLDQLGFLRGDLAAFIDDAQTVTLDLTSVPFDLTEFYELLEFPTYLATQAAQDARANAADPFAPDMWTLHSGATYALTHAFTGKEGSALDRYVRTANDILFNPEGTLERVRQEFEARAEAETDADGQTDVASQAALAQLERVTEDLRAQVSQFETREERLRNRLTDAAE</sequence>
<protein>
    <recommendedName>
        <fullName evidence="5">DUF932 domain-containing protein</fullName>
    </recommendedName>
</protein>
<dbReference type="Proteomes" id="UP000253273">
    <property type="component" value="Chromosome"/>
</dbReference>
<dbReference type="OrthoDB" id="238071at2157"/>
<name>A0A345E1F2_9EURY</name>
<feature type="region of interest" description="Disordered" evidence="2">
    <location>
        <begin position="75"/>
        <end position="103"/>
    </location>
</feature>
<dbReference type="KEGG" id="haj:DU500_05955"/>
<feature type="compositionally biased region" description="Polar residues" evidence="2">
    <location>
        <begin position="77"/>
        <end position="91"/>
    </location>
</feature>